<name>A0A9P4UJY8_9PEZI</name>
<sequence length="186" mass="21683">MVGRRRRRSGVRDEWTSESRLRRGQYALSDQCRSGDVPKLFLIDGAADGWGRRRWKHPGLPDRICTAAWRWLALHISISSLHACRCRTIQQYANVTLSRCNGMDEHCVRRTRLHQVAAGYGWRRRCSLVTSRQAGKHASVRSVFMLDWRRDTQYDLQQRPREDDYSGSLLFRWYASESTAQQIGKG</sequence>
<reference evidence="1" key="1">
    <citation type="journal article" date="2020" name="Stud. Mycol.">
        <title>101 Dothideomycetes genomes: a test case for predicting lifestyles and emergence of pathogens.</title>
        <authorList>
            <person name="Haridas S."/>
            <person name="Albert R."/>
            <person name="Binder M."/>
            <person name="Bloem J."/>
            <person name="Labutti K."/>
            <person name="Salamov A."/>
            <person name="Andreopoulos B."/>
            <person name="Baker S."/>
            <person name="Barry K."/>
            <person name="Bills G."/>
            <person name="Bluhm B."/>
            <person name="Cannon C."/>
            <person name="Castanera R."/>
            <person name="Culley D."/>
            <person name="Daum C."/>
            <person name="Ezra D."/>
            <person name="Gonzalez J."/>
            <person name="Henrissat B."/>
            <person name="Kuo A."/>
            <person name="Liang C."/>
            <person name="Lipzen A."/>
            <person name="Lutzoni F."/>
            <person name="Magnuson J."/>
            <person name="Mondo S."/>
            <person name="Nolan M."/>
            <person name="Ohm R."/>
            <person name="Pangilinan J."/>
            <person name="Park H.-J."/>
            <person name="Ramirez L."/>
            <person name="Alfaro M."/>
            <person name="Sun H."/>
            <person name="Tritt A."/>
            <person name="Yoshinaga Y."/>
            <person name="Zwiers L.-H."/>
            <person name="Turgeon B."/>
            <person name="Goodwin S."/>
            <person name="Spatafora J."/>
            <person name="Crous P."/>
            <person name="Grigoriev I."/>
        </authorList>
    </citation>
    <scope>NUCLEOTIDE SEQUENCE</scope>
    <source>
        <strain evidence="1">CBS 116435</strain>
    </source>
</reference>
<proteinExistence type="predicted"/>
<organism evidence="1 2">
    <name type="scientific">Polychaeton citri CBS 116435</name>
    <dbReference type="NCBI Taxonomy" id="1314669"/>
    <lineage>
        <taxon>Eukaryota</taxon>
        <taxon>Fungi</taxon>
        <taxon>Dikarya</taxon>
        <taxon>Ascomycota</taxon>
        <taxon>Pezizomycotina</taxon>
        <taxon>Dothideomycetes</taxon>
        <taxon>Dothideomycetidae</taxon>
        <taxon>Capnodiales</taxon>
        <taxon>Capnodiaceae</taxon>
        <taxon>Polychaeton</taxon>
    </lineage>
</organism>
<evidence type="ECO:0000313" key="2">
    <source>
        <dbReference type="Proteomes" id="UP000799441"/>
    </source>
</evidence>
<evidence type="ECO:0000313" key="1">
    <source>
        <dbReference type="EMBL" id="KAF2716203.1"/>
    </source>
</evidence>
<gene>
    <name evidence="1" type="ORF">K431DRAFT_25531</name>
</gene>
<comment type="caution">
    <text evidence="1">The sequence shown here is derived from an EMBL/GenBank/DDBJ whole genome shotgun (WGS) entry which is preliminary data.</text>
</comment>
<dbReference type="Proteomes" id="UP000799441">
    <property type="component" value="Unassembled WGS sequence"/>
</dbReference>
<dbReference type="AlphaFoldDB" id="A0A9P4UJY8"/>
<protein>
    <submittedName>
        <fullName evidence="1">Uncharacterized protein</fullName>
    </submittedName>
</protein>
<accession>A0A9P4UJY8</accession>
<keyword evidence="2" id="KW-1185">Reference proteome</keyword>
<dbReference type="EMBL" id="MU003887">
    <property type="protein sequence ID" value="KAF2716203.1"/>
    <property type="molecule type" value="Genomic_DNA"/>
</dbReference>